<comment type="caution">
    <text evidence="1">The sequence shown here is derived from an EMBL/GenBank/DDBJ whole genome shotgun (WGS) entry which is preliminary data.</text>
</comment>
<dbReference type="AlphaFoldDB" id="A0A4Z2HHR5"/>
<dbReference type="Proteomes" id="UP000314294">
    <property type="component" value="Unassembled WGS sequence"/>
</dbReference>
<protein>
    <submittedName>
        <fullName evidence="1">Uncharacterized protein</fullName>
    </submittedName>
</protein>
<organism evidence="1 2">
    <name type="scientific">Liparis tanakae</name>
    <name type="common">Tanaka's snailfish</name>
    <dbReference type="NCBI Taxonomy" id="230148"/>
    <lineage>
        <taxon>Eukaryota</taxon>
        <taxon>Metazoa</taxon>
        <taxon>Chordata</taxon>
        <taxon>Craniata</taxon>
        <taxon>Vertebrata</taxon>
        <taxon>Euteleostomi</taxon>
        <taxon>Actinopterygii</taxon>
        <taxon>Neopterygii</taxon>
        <taxon>Teleostei</taxon>
        <taxon>Neoteleostei</taxon>
        <taxon>Acanthomorphata</taxon>
        <taxon>Eupercaria</taxon>
        <taxon>Perciformes</taxon>
        <taxon>Cottioidei</taxon>
        <taxon>Cottales</taxon>
        <taxon>Liparidae</taxon>
        <taxon>Liparis</taxon>
    </lineage>
</organism>
<proteinExistence type="predicted"/>
<sequence length="149" mass="16362">MEGQREQKILRILRVGSSGSACCVGCASGCSGSLRHTQLFFMCSFLELNNLNPQPWNPEKYWESITSVRRQSNEGLGGINQRCTSHAGDPQEELVEHVMLENRVDWTSTRSSQEARPALLVLTAATSETALLAQRGHQLSPAGASQHPK</sequence>
<dbReference type="EMBL" id="SRLO01000246">
    <property type="protein sequence ID" value="TNN64805.1"/>
    <property type="molecule type" value="Genomic_DNA"/>
</dbReference>
<gene>
    <name evidence="1" type="ORF">EYF80_025000</name>
</gene>
<reference evidence="1 2" key="1">
    <citation type="submission" date="2019-03" db="EMBL/GenBank/DDBJ databases">
        <title>First draft genome of Liparis tanakae, snailfish: a comprehensive survey of snailfish specific genes.</title>
        <authorList>
            <person name="Kim W."/>
            <person name="Song I."/>
            <person name="Jeong J.-H."/>
            <person name="Kim D."/>
            <person name="Kim S."/>
            <person name="Ryu S."/>
            <person name="Song J.Y."/>
            <person name="Lee S.K."/>
        </authorList>
    </citation>
    <scope>NUCLEOTIDE SEQUENCE [LARGE SCALE GENOMIC DNA]</scope>
    <source>
        <tissue evidence="1">Muscle</tissue>
    </source>
</reference>
<evidence type="ECO:0000313" key="2">
    <source>
        <dbReference type="Proteomes" id="UP000314294"/>
    </source>
</evidence>
<name>A0A4Z2HHR5_9TELE</name>
<keyword evidence="2" id="KW-1185">Reference proteome</keyword>
<accession>A0A4Z2HHR5</accession>
<evidence type="ECO:0000313" key="1">
    <source>
        <dbReference type="EMBL" id="TNN64805.1"/>
    </source>
</evidence>